<gene>
    <name evidence="2" type="ordered locus">Os06g0296200</name>
</gene>
<feature type="transmembrane region" description="Helical" evidence="1">
    <location>
        <begin position="110"/>
        <end position="130"/>
    </location>
</feature>
<name>C7J3B2_ORYSJ</name>
<proteinExistence type="predicted"/>
<evidence type="ECO:0000256" key="1">
    <source>
        <dbReference type="SAM" id="Phobius"/>
    </source>
</evidence>
<organism evidence="2 3">
    <name type="scientific">Oryza sativa subsp. japonica</name>
    <name type="common">Rice</name>
    <dbReference type="NCBI Taxonomy" id="39947"/>
    <lineage>
        <taxon>Eukaryota</taxon>
        <taxon>Viridiplantae</taxon>
        <taxon>Streptophyta</taxon>
        <taxon>Embryophyta</taxon>
        <taxon>Tracheophyta</taxon>
        <taxon>Spermatophyta</taxon>
        <taxon>Magnoliopsida</taxon>
        <taxon>Liliopsida</taxon>
        <taxon>Poales</taxon>
        <taxon>Poaceae</taxon>
        <taxon>BOP clade</taxon>
        <taxon>Oryzoideae</taxon>
        <taxon>Oryzeae</taxon>
        <taxon>Oryzinae</taxon>
        <taxon>Oryza</taxon>
        <taxon>Oryza sativa</taxon>
    </lineage>
</organism>
<keyword evidence="1" id="KW-0812">Transmembrane</keyword>
<sequence length="136" mass="14798">ANRALSVSRSPPACRRPAVSPITLSWRHHKCRRAAAAGAAVHQEPSPTRSPLPSSIHPLALRWRVSGQRTRCGRAPAPPAPAGCFLWPPWLGWLRCTTAITGEVRSATRLIRVLPSSCLVILLLTHLYIYTLTGGN</sequence>
<evidence type="ECO:0000313" key="2">
    <source>
        <dbReference type="EMBL" id="BAH93460.1"/>
    </source>
</evidence>
<dbReference type="EMBL" id="AP008212">
    <property type="protein sequence ID" value="BAH93460.1"/>
    <property type="molecule type" value="Genomic_DNA"/>
</dbReference>
<dbReference type="AlphaFoldDB" id="C7J3B2"/>
<accession>C7J3B2</accession>
<dbReference type="KEGG" id="dosa:Os06g0296200"/>
<keyword evidence="1" id="KW-0472">Membrane</keyword>
<keyword evidence="1" id="KW-1133">Transmembrane helix</keyword>
<protein>
    <submittedName>
        <fullName evidence="2">Os06g0296200 protein</fullName>
    </submittedName>
</protein>
<feature type="non-terminal residue" evidence="2">
    <location>
        <position position="1"/>
    </location>
</feature>
<reference evidence="2 3" key="1">
    <citation type="journal article" date="2005" name="Nature">
        <title>The map-based sequence of the rice genome.</title>
        <authorList>
            <consortium name="International rice genome sequencing project (IRGSP)"/>
            <person name="Matsumoto T."/>
            <person name="Wu J."/>
            <person name="Kanamori H."/>
            <person name="Katayose Y."/>
            <person name="Fujisawa M."/>
            <person name="Namiki N."/>
            <person name="Mizuno H."/>
            <person name="Yamamoto K."/>
            <person name="Antonio B.A."/>
            <person name="Baba T."/>
            <person name="Sakata K."/>
            <person name="Nagamura Y."/>
            <person name="Aoki H."/>
            <person name="Arikawa K."/>
            <person name="Arita K."/>
            <person name="Bito T."/>
            <person name="Chiden Y."/>
            <person name="Fujitsuka N."/>
            <person name="Fukunaka R."/>
            <person name="Hamada M."/>
            <person name="Harada C."/>
            <person name="Hayashi A."/>
            <person name="Hijishita S."/>
            <person name="Honda M."/>
            <person name="Hosokawa S."/>
            <person name="Ichikawa Y."/>
            <person name="Idonuma A."/>
            <person name="Iijima M."/>
            <person name="Ikeda M."/>
            <person name="Ikeno M."/>
            <person name="Ito K."/>
            <person name="Ito S."/>
            <person name="Ito T."/>
            <person name="Ito Y."/>
            <person name="Ito Y."/>
            <person name="Iwabuchi A."/>
            <person name="Kamiya K."/>
            <person name="Karasawa W."/>
            <person name="Kurita K."/>
            <person name="Katagiri S."/>
            <person name="Kikuta A."/>
            <person name="Kobayashi H."/>
            <person name="Kobayashi N."/>
            <person name="Machita K."/>
            <person name="Maehara T."/>
            <person name="Masukawa M."/>
            <person name="Mizubayashi T."/>
            <person name="Mukai Y."/>
            <person name="Nagasaki H."/>
            <person name="Nagata Y."/>
            <person name="Naito S."/>
            <person name="Nakashima M."/>
            <person name="Nakama Y."/>
            <person name="Nakamichi Y."/>
            <person name="Nakamura M."/>
            <person name="Meguro A."/>
            <person name="Negishi M."/>
            <person name="Ohta I."/>
            <person name="Ohta T."/>
            <person name="Okamoto M."/>
            <person name="Ono N."/>
            <person name="Saji S."/>
            <person name="Sakaguchi M."/>
            <person name="Sakai K."/>
            <person name="Shibata M."/>
            <person name="Shimokawa T."/>
            <person name="Song J."/>
            <person name="Takazaki Y."/>
            <person name="Terasawa K."/>
            <person name="Tsugane M."/>
            <person name="Tsuji K."/>
            <person name="Ueda S."/>
            <person name="Waki K."/>
            <person name="Yamagata H."/>
            <person name="Yamamoto M."/>
            <person name="Yamamoto S."/>
            <person name="Yamane H."/>
            <person name="Yoshiki S."/>
            <person name="Yoshihara R."/>
            <person name="Yukawa K."/>
            <person name="Zhong H."/>
            <person name="Yano M."/>
            <person name="Yuan Q."/>
            <person name="Ouyang S."/>
            <person name="Liu J."/>
            <person name="Jones K.M."/>
            <person name="Gansberger K."/>
            <person name="Moffat K."/>
            <person name="Hill J."/>
            <person name="Bera J."/>
            <person name="Fadrosh D."/>
            <person name="Jin S."/>
            <person name="Johri S."/>
            <person name="Kim M."/>
            <person name="Overton L."/>
            <person name="Reardon M."/>
            <person name="Tsitrin T."/>
            <person name="Vuong H."/>
            <person name="Weaver B."/>
            <person name="Ciecko A."/>
            <person name="Tallon L."/>
            <person name="Jackson J."/>
            <person name="Pai G."/>
            <person name="Aken S.V."/>
            <person name="Utterback T."/>
            <person name="Reidmuller S."/>
            <person name="Feldblyum T."/>
            <person name="Hsiao J."/>
            <person name="Zismann V."/>
            <person name="Iobst S."/>
            <person name="de Vazeille A.R."/>
            <person name="Buell C.R."/>
            <person name="Ying K."/>
            <person name="Li Y."/>
            <person name="Lu T."/>
            <person name="Huang Y."/>
            <person name="Zhao Q."/>
            <person name="Feng Q."/>
            <person name="Zhang L."/>
            <person name="Zhu J."/>
            <person name="Weng Q."/>
            <person name="Mu J."/>
            <person name="Lu Y."/>
            <person name="Fan D."/>
            <person name="Liu Y."/>
            <person name="Guan J."/>
            <person name="Zhang Y."/>
            <person name="Yu S."/>
            <person name="Liu X."/>
            <person name="Zhang Y."/>
            <person name="Hong G."/>
            <person name="Han B."/>
            <person name="Choisne N."/>
            <person name="Demange N."/>
            <person name="Orjeda G."/>
            <person name="Samain S."/>
            <person name="Cattolico L."/>
            <person name="Pelletier E."/>
            <person name="Couloux A."/>
            <person name="Segurens B."/>
            <person name="Wincker P."/>
            <person name="D'Hont A."/>
            <person name="Scarpelli C."/>
            <person name="Weissenbach J."/>
            <person name="Salanoubat M."/>
            <person name="Quetier F."/>
            <person name="Yu Y."/>
            <person name="Kim H.R."/>
            <person name="Rambo T."/>
            <person name="Currie J."/>
            <person name="Collura K."/>
            <person name="Luo M."/>
            <person name="Yang T."/>
            <person name="Ammiraju J.S.S."/>
            <person name="Engler F."/>
            <person name="Soderlund C."/>
            <person name="Wing R.A."/>
            <person name="Palmer L.E."/>
            <person name="de la Bastide M."/>
            <person name="Spiegel L."/>
            <person name="Nascimento L."/>
            <person name="Zutavern T."/>
            <person name="O'Shaughnessy A."/>
            <person name="Dike S."/>
            <person name="Dedhia N."/>
            <person name="Preston R."/>
            <person name="Balija V."/>
            <person name="McCombie W.R."/>
            <person name="Chow T."/>
            <person name="Chen H."/>
            <person name="Chung M."/>
            <person name="Chen C."/>
            <person name="Shaw J."/>
            <person name="Wu H."/>
            <person name="Hsiao K."/>
            <person name="Chao Y."/>
            <person name="Chu M."/>
            <person name="Cheng C."/>
            <person name="Hour A."/>
            <person name="Lee P."/>
            <person name="Lin S."/>
            <person name="Lin Y."/>
            <person name="Liou J."/>
            <person name="Liu S."/>
            <person name="Hsing Y."/>
            <person name="Raghuvanshi S."/>
            <person name="Mohanty A."/>
            <person name="Bharti A.K."/>
            <person name="Gaur A."/>
            <person name="Gupta V."/>
            <person name="Kumar D."/>
            <person name="Ravi V."/>
            <person name="Vij S."/>
            <person name="Kapur A."/>
            <person name="Khurana P."/>
            <person name="Khurana P."/>
            <person name="Khurana J.P."/>
            <person name="Tyagi A.K."/>
            <person name="Gaikwad K."/>
            <person name="Singh A."/>
            <person name="Dalal V."/>
            <person name="Srivastava S."/>
            <person name="Dixit A."/>
            <person name="Pal A.K."/>
            <person name="Ghazi I.A."/>
            <person name="Yadav M."/>
            <person name="Pandit A."/>
            <person name="Bhargava A."/>
            <person name="Sureshbabu K."/>
            <person name="Batra K."/>
            <person name="Sharma T.R."/>
            <person name="Mohapatra T."/>
            <person name="Singh N.K."/>
            <person name="Messing J."/>
            <person name="Nelson A.B."/>
            <person name="Fuks G."/>
            <person name="Kavchok S."/>
            <person name="Keizer G."/>
            <person name="Linton E."/>
            <person name="Llaca V."/>
            <person name="Song R."/>
            <person name="Tanyolac B."/>
            <person name="Young S."/>
            <person name="Ho-Il K."/>
            <person name="Hahn J.H."/>
            <person name="Sangsakoo G."/>
            <person name="Vanavichit A."/>
            <person name="de Mattos Luiz.A.T."/>
            <person name="Zimmer P.D."/>
            <person name="Malone G."/>
            <person name="Dellagostin O."/>
            <person name="de Oliveira A.C."/>
            <person name="Bevan M."/>
            <person name="Bancroft I."/>
            <person name="Minx P."/>
            <person name="Cordum H."/>
            <person name="Wilson R."/>
            <person name="Cheng Z."/>
            <person name="Jin W."/>
            <person name="Jiang J."/>
            <person name="Leong S.A."/>
            <person name="Iwama H."/>
            <person name="Gojobori T."/>
            <person name="Itoh T."/>
            <person name="Niimura Y."/>
            <person name="Fujii Y."/>
            <person name="Habara T."/>
            <person name="Sakai H."/>
            <person name="Sato Y."/>
            <person name="Wilson G."/>
            <person name="Kumar K."/>
            <person name="McCouch S."/>
            <person name="Juretic N."/>
            <person name="Hoen D."/>
            <person name="Wright S."/>
            <person name="Bruskiewich R."/>
            <person name="Bureau T."/>
            <person name="Miyao A."/>
            <person name="Hirochika H."/>
            <person name="Nishikawa T."/>
            <person name="Kadowaki K."/>
            <person name="Sugiura M."/>
            <person name="Burr B."/>
            <person name="Sasaki T."/>
        </authorList>
    </citation>
    <scope>NUCLEOTIDE SEQUENCE [LARGE SCALE GENOMIC DNA]</scope>
    <source>
        <strain evidence="3">cv. Nipponbare</strain>
    </source>
</reference>
<reference evidence="3" key="2">
    <citation type="journal article" date="2008" name="Nucleic Acids Res.">
        <title>The rice annotation project database (RAP-DB): 2008 update.</title>
        <authorList>
            <consortium name="The rice annotation project (RAP)"/>
        </authorList>
    </citation>
    <scope>GENOME REANNOTATION</scope>
    <source>
        <strain evidence="3">cv. Nipponbare</strain>
    </source>
</reference>
<evidence type="ECO:0000313" key="3">
    <source>
        <dbReference type="Proteomes" id="UP000000763"/>
    </source>
</evidence>
<dbReference type="Proteomes" id="UP000000763">
    <property type="component" value="Chromosome 6"/>
</dbReference>